<feature type="domain" description="D-glutamate N-acetyltransferase-like N-terminal" evidence="2">
    <location>
        <begin position="48"/>
        <end position="145"/>
    </location>
</feature>
<dbReference type="EMBL" id="JBHTBL010000016">
    <property type="protein sequence ID" value="MFC7325862.1"/>
    <property type="molecule type" value="Genomic_DNA"/>
</dbReference>
<dbReference type="AlphaFoldDB" id="A0ABD6AP60"/>
<dbReference type="RefSeq" id="WP_379792185.1">
    <property type="nucleotide sequence ID" value="NZ_JBHTBL010000016.1"/>
</dbReference>
<sequence length="360" mass="37717">MNLRDAFDVPVPAIVLAEGEFGETGGKTANGVVMHSEVFDTRAIVDTETAGRTPADVLANPDAPEVPIVESVEAALDEAPEAAALVIGVAPAGGDLPEAWVADIEDAIRAGCDVVSGLHVFLGEEDHWQALADQHDVRLIDVRKPPADDTLRVGDGSVDEVDADVVLTLGTDCAVGKRTTTFELYHAAQAAGIDAGWVATGQTGIMVGAHEGVVVDRVPADFTAGVVEDLVSAVGADHDLVFVEGQASLSHRAYSGVTLSILHGAWPDAVVLADEPGREVRTHFERFHTEGVEKEIQLINDLSEASVAALSTWGDPEEQADRHGVPAANVYHDGGASELLSAVQETLRDGAAVDLEEVNQ</sequence>
<accession>A0ABD6AP60</accession>
<dbReference type="PANTHER" id="PTHR40690">
    <property type="entry name" value="GLL3100 PROTEIN"/>
    <property type="match status" value="1"/>
</dbReference>
<feature type="domain" description="D-glutamate N-acetyltransferase-like C-terminal" evidence="1">
    <location>
        <begin position="153"/>
        <end position="334"/>
    </location>
</feature>
<dbReference type="InterPro" id="IPR035086">
    <property type="entry name" value="DgcN-like_C"/>
</dbReference>
<dbReference type="InterPro" id="IPR011669">
    <property type="entry name" value="DgcN-like"/>
</dbReference>
<dbReference type="SUPFAM" id="SSF52540">
    <property type="entry name" value="P-loop containing nucleoside triphosphate hydrolases"/>
    <property type="match status" value="1"/>
</dbReference>
<organism evidence="3 4">
    <name type="scientific">Halorubrum rutilum</name>
    <dbReference type="NCBI Taxonomy" id="1364933"/>
    <lineage>
        <taxon>Archaea</taxon>
        <taxon>Methanobacteriati</taxon>
        <taxon>Methanobacteriota</taxon>
        <taxon>Stenosarchaea group</taxon>
        <taxon>Halobacteria</taxon>
        <taxon>Halobacteriales</taxon>
        <taxon>Haloferacaceae</taxon>
        <taxon>Halorubrum</taxon>
    </lineage>
</organism>
<protein>
    <submittedName>
        <fullName evidence="3">DUF1611 domain-containing protein</fullName>
    </submittedName>
</protein>
<dbReference type="Gene3D" id="3.40.50.300">
    <property type="entry name" value="P-loop containing nucleotide triphosphate hydrolases"/>
    <property type="match status" value="1"/>
</dbReference>
<dbReference type="InterPro" id="IPR027417">
    <property type="entry name" value="P-loop_NTPase"/>
</dbReference>
<evidence type="ECO:0000313" key="3">
    <source>
        <dbReference type="EMBL" id="MFC7325862.1"/>
    </source>
</evidence>
<dbReference type="PANTHER" id="PTHR40690:SF1">
    <property type="entry name" value="DUF1611 DOMAIN-CONTAINING PROTEIN"/>
    <property type="match status" value="1"/>
</dbReference>
<evidence type="ECO:0000313" key="4">
    <source>
        <dbReference type="Proteomes" id="UP001596545"/>
    </source>
</evidence>
<dbReference type="InterPro" id="IPR035402">
    <property type="entry name" value="DgcN-like_N"/>
</dbReference>
<evidence type="ECO:0000259" key="2">
    <source>
        <dbReference type="Pfam" id="PF17396"/>
    </source>
</evidence>
<evidence type="ECO:0000259" key="1">
    <source>
        <dbReference type="Pfam" id="PF07755"/>
    </source>
</evidence>
<dbReference type="Proteomes" id="UP001596545">
    <property type="component" value="Unassembled WGS sequence"/>
</dbReference>
<comment type="caution">
    <text evidence="3">The sequence shown here is derived from an EMBL/GenBank/DDBJ whole genome shotgun (WGS) entry which is preliminary data.</text>
</comment>
<reference evidence="3 4" key="1">
    <citation type="journal article" date="2019" name="Int. J. Syst. Evol. Microbiol.">
        <title>The Global Catalogue of Microorganisms (GCM) 10K type strain sequencing project: providing services to taxonomists for standard genome sequencing and annotation.</title>
        <authorList>
            <consortium name="The Broad Institute Genomics Platform"/>
            <consortium name="The Broad Institute Genome Sequencing Center for Infectious Disease"/>
            <person name="Wu L."/>
            <person name="Ma J."/>
        </authorList>
    </citation>
    <scope>NUCLEOTIDE SEQUENCE [LARGE SCALE GENOMIC DNA]</scope>
    <source>
        <strain evidence="3 4">CGMCC 1.12554</strain>
    </source>
</reference>
<gene>
    <name evidence="3" type="ORF">ACFQMF_14925</name>
</gene>
<dbReference type="Pfam" id="PF17396">
    <property type="entry name" value="DUF1611_N"/>
    <property type="match status" value="1"/>
</dbReference>
<proteinExistence type="predicted"/>
<dbReference type="Gene3D" id="3.40.50.720">
    <property type="entry name" value="NAD(P)-binding Rossmann-like Domain"/>
    <property type="match status" value="1"/>
</dbReference>
<name>A0ABD6AP60_9EURY</name>
<dbReference type="Pfam" id="PF07755">
    <property type="entry name" value="DUF1611"/>
    <property type="match status" value="1"/>
</dbReference>
<keyword evidence="4" id="KW-1185">Reference proteome</keyword>
<dbReference type="PIRSF" id="PIRSF026760">
    <property type="entry name" value="UCP026760"/>
    <property type="match status" value="1"/>
</dbReference>